<dbReference type="Proteomes" id="UP001139353">
    <property type="component" value="Unassembled WGS sequence"/>
</dbReference>
<dbReference type="EMBL" id="JAJLJH010000001">
    <property type="protein sequence ID" value="MCK9685433.1"/>
    <property type="molecule type" value="Genomic_DNA"/>
</dbReference>
<protein>
    <recommendedName>
        <fullName evidence="4">WD40-like Beta Propeller Repeat</fullName>
    </recommendedName>
</protein>
<feature type="signal peptide" evidence="1">
    <location>
        <begin position="1"/>
        <end position="21"/>
    </location>
</feature>
<keyword evidence="3" id="KW-1185">Reference proteome</keyword>
<organism evidence="2 3">
    <name type="scientific">Scleromatobacter humisilvae</name>
    <dbReference type="NCBI Taxonomy" id="2897159"/>
    <lineage>
        <taxon>Bacteria</taxon>
        <taxon>Pseudomonadati</taxon>
        <taxon>Pseudomonadota</taxon>
        <taxon>Betaproteobacteria</taxon>
        <taxon>Burkholderiales</taxon>
        <taxon>Sphaerotilaceae</taxon>
        <taxon>Scleromatobacter</taxon>
    </lineage>
</organism>
<comment type="caution">
    <text evidence="2">The sequence shown here is derived from an EMBL/GenBank/DDBJ whole genome shotgun (WGS) entry which is preliminary data.</text>
</comment>
<gene>
    <name evidence="2" type="ORF">LPC04_06900</name>
</gene>
<sequence length="308" mass="33043">MTSAQRFVACALCAWAVAATAAETPEIFAPGVVSGPSSDADAAFTPDGATLVFSRDGAIMISGRTATGWSTPRIAPFSGRWMDAQPTFAPDGSALVFVSNRPLADGDAKHPGGNLWRVERRGDAWGEPVHLPAVVNRGASIWGPSVAGDGSLYFMDRVGGKGPFKLWRAQCRDGTWQAPVLQVLGDPAMQQVDPAVAPDESFIVFSAKHPDTDEHERLYIAFRDGAGWGQAIDLGAPVNLEGNDSNESRLAPDGRTLYFTSDRQTPVHYPRSATQAEADLARIAAWDNGNQNLWRVSLAPWLDAAKKR</sequence>
<dbReference type="SUPFAM" id="SSF82171">
    <property type="entry name" value="DPP6 N-terminal domain-like"/>
    <property type="match status" value="1"/>
</dbReference>
<evidence type="ECO:0000256" key="1">
    <source>
        <dbReference type="SAM" id="SignalP"/>
    </source>
</evidence>
<dbReference type="Gene3D" id="2.120.10.30">
    <property type="entry name" value="TolB, C-terminal domain"/>
    <property type="match status" value="1"/>
</dbReference>
<evidence type="ECO:0000313" key="3">
    <source>
        <dbReference type="Proteomes" id="UP001139353"/>
    </source>
</evidence>
<accession>A0A9X1YG43</accession>
<evidence type="ECO:0000313" key="2">
    <source>
        <dbReference type="EMBL" id="MCK9685433.1"/>
    </source>
</evidence>
<proteinExistence type="predicted"/>
<reference evidence="2" key="1">
    <citation type="submission" date="2021-11" db="EMBL/GenBank/DDBJ databases">
        <title>BS-T2-15 a new species belonging to the Comamonadaceae family isolated from the soil of a French oak forest.</title>
        <authorList>
            <person name="Mieszkin S."/>
            <person name="Alain K."/>
        </authorList>
    </citation>
    <scope>NUCLEOTIDE SEQUENCE</scope>
    <source>
        <strain evidence="2">BS-T2-15</strain>
    </source>
</reference>
<evidence type="ECO:0008006" key="4">
    <source>
        <dbReference type="Google" id="ProtNLM"/>
    </source>
</evidence>
<dbReference type="InterPro" id="IPR011659">
    <property type="entry name" value="WD40"/>
</dbReference>
<dbReference type="AlphaFoldDB" id="A0A9X1YG43"/>
<dbReference type="InterPro" id="IPR011042">
    <property type="entry name" value="6-blade_b-propeller_TolB-like"/>
</dbReference>
<dbReference type="RefSeq" id="WP_275681436.1">
    <property type="nucleotide sequence ID" value="NZ_JAJLJH010000001.1"/>
</dbReference>
<dbReference type="Pfam" id="PF07676">
    <property type="entry name" value="PD40"/>
    <property type="match status" value="3"/>
</dbReference>
<feature type="chain" id="PRO_5040828013" description="WD40-like Beta Propeller Repeat" evidence="1">
    <location>
        <begin position="22"/>
        <end position="308"/>
    </location>
</feature>
<name>A0A9X1YG43_9BURK</name>
<keyword evidence="1" id="KW-0732">Signal</keyword>